<sequence>MKMWKDLMMVFVVFLVVLSVNAEEDEFYVYDVELNGLGGFATMNIDFKLTGEVTNLYPYPIFVTTPNKILEIQDYVICLGREDEIDYKIKSSNYDKYMWVVWDLTPKHLQIIKNPYDLNDFCYDKSLRRPKHAVEVTLNEPSAIIQFTKNITGGEISKSEMYNYGDVWSITSPIDITTLNGREGFWIPPYTTYKISIDGNFKGYLTYNDHSKNFDVGEPGVMSNIKVLSLDKLFPMAQRYGIKLDNFKLYVSGKITKNENTEMISVVIPTPIVLKGYYRLIKSADIDVWVPSYNEWVKEHDSKIMCRDVGASDDDVLNPMIDNTLSPKIGYDISIAPKLFDVPAISYTTTSSEPLEFSYVMYWKNDDH</sequence>
<dbReference type="AlphaFoldDB" id="H1KYY6"/>
<dbReference type="OrthoDB" id="66027at2157"/>
<dbReference type="EMBL" id="AGJL01000022">
    <property type="protein sequence ID" value="EHP86566.1"/>
    <property type="molecule type" value="Genomic_DNA"/>
</dbReference>
<organism evidence="1 2">
    <name type="scientific">Methanotorris formicicus Mc-S-70</name>
    <dbReference type="NCBI Taxonomy" id="647171"/>
    <lineage>
        <taxon>Archaea</taxon>
        <taxon>Methanobacteriati</taxon>
        <taxon>Methanobacteriota</taxon>
        <taxon>Methanomada group</taxon>
        <taxon>Methanococci</taxon>
        <taxon>Methanococcales</taxon>
        <taxon>Methanocaldococcaceae</taxon>
        <taxon>Methanotorris</taxon>
    </lineage>
</organism>
<keyword evidence="2" id="KW-1185">Reference proteome</keyword>
<reference evidence="1 2" key="1">
    <citation type="submission" date="2011-09" db="EMBL/GenBank/DDBJ databases">
        <title>The draft genome of Methanotorris formicicus Mc-S-70.</title>
        <authorList>
            <consortium name="US DOE Joint Genome Institute (JGI-PGF)"/>
            <person name="Lucas S."/>
            <person name="Han J."/>
            <person name="Lapidus A."/>
            <person name="Cheng J.-F."/>
            <person name="Goodwin L."/>
            <person name="Pitluck S."/>
            <person name="Peters L."/>
            <person name="Land M.L."/>
            <person name="Hauser L."/>
            <person name="Sieprawska-Lupa M."/>
            <person name="Takai K."/>
            <person name="Miyazaki J."/>
            <person name="Whitman W."/>
            <person name="Woyke T.J."/>
        </authorList>
    </citation>
    <scope>NUCLEOTIDE SEQUENCE [LARGE SCALE GENOMIC DNA]</scope>
    <source>
        <strain evidence="1 2">Mc-S-70</strain>
    </source>
</reference>
<evidence type="ECO:0000313" key="1">
    <source>
        <dbReference type="EMBL" id="EHP86566.1"/>
    </source>
</evidence>
<protein>
    <submittedName>
        <fullName evidence="1">Uncharacterized protein</fullName>
    </submittedName>
</protein>
<evidence type="ECO:0000313" key="2">
    <source>
        <dbReference type="Proteomes" id="UP000003706"/>
    </source>
</evidence>
<accession>H1KYY6</accession>
<dbReference type="STRING" id="647171.MetfoDRAFT_1006"/>
<gene>
    <name evidence="1" type="ORF">MetfoDRAFT_1006</name>
</gene>
<dbReference type="Proteomes" id="UP000003706">
    <property type="component" value="Unassembled WGS sequence"/>
</dbReference>
<name>H1KYY6_9EURY</name>
<dbReference type="RefSeq" id="WP_007044438.1">
    <property type="nucleotide sequence ID" value="NZ_AGJL01000022.1"/>
</dbReference>
<proteinExistence type="predicted"/>
<comment type="caution">
    <text evidence="1">The sequence shown here is derived from an EMBL/GenBank/DDBJ whole genome shotgun (WGS) entry which is preliminary data.</text>
</comment>
<dbReference type="PATRIC" id="fig|647171.4.peg.982"/>